<sequence>MKDSEKCRSSDTSRDFCSDDRAGAWYSPGNVRHDEDQIRSHFLSSACDSAPRPERNITTGHVFQVASGRRFSAGKDCSLDLQLDDTDEDGNRTVESDVVKREVLPLTFCPSSPRIRCYGQKRTTCETTRRHPFDSTRPSCGSCCRPPRRRRGYAIISS</sequence>
<organism evidence="2 3">
    <name type="scientific">Scophthalmus maximus</name>
    <name type="common">Turbot</name>
    <name type="synonym">Psetta maxima</name>
    <dbReference type="NCBI Taxonomy" id="52904"/>
    <lineage>
        <taxon>Eukaryota</taxon>
        <taxon>Metazoa</taxon>
        <taxon>Chordata</taxon>
        <taxon>Craniata</taxon>
        <taxon>Vertebrata</taxon>
        <taxon>Euteleostomi</taxon>
        <taxon>Actinopterygii</taxon>
        <taxon>Neopterygii</taxon>
        <taxon>Teleostei</taxon>
        <taxon>Neoteleostei</taxon>
        <taxon>Acanthomorphata</taxon>
        <taxon>Carangaria</taxon>
        <taxon>Pleuronectiformes</taxon>
        <taxon>Pleuronectoidei</taxon>
        <taxon>Scophthalmidae</taxon>
        <taxon>Scophthalmus</taxon>
    </lineage>
</organism>
<gene>
    <name evidence="2" type="ORF">F2P81_024429</name>
</gene>
<comment type="caution">
    <text evidence="2">The sequence shown here is derived from an EMBL/GenBank/DDBJ whole genome shotgun (WGS) entry which is preliminary data.</text>
</comment>
<evidence type="ECO:0000313" key="3">
    <source>
        <dbReference type="Proteomes" id="UP000438429"/>
    </source>
</evidence>
<feature type="region of interest" description="Disordered" evidence="1">
    <location>
        <begin position="1"/>
        <end position="23"/>
    </location>
</feature>
<name>A0A6A4RTZ0_SCOMX</name>
<dbReference type="AlphaFoldDB" id="A0A6A4RTZ0"/>
<dbReference type="Proteomes" id="UP000438429">
    <property type="component" value="Unassembled WGS sequence"/>
</dbReference>
<accession>A0A6A4RTZ0</accession>
<dbReference type="EMBL" id="VEVO01000022">
    <property type="protein sequence ID" value="KAF0023799.1"/>
    <property type="molecule type" value="Genomic_DNA"/>
</dbReference>
<feature type="compositionally biased region" description="Basic and acidic residues" evidence="1">
    <location>
        <begin position="1"/>
        <end position="22"/>
    </location>
</feature>
<reference evidence="2 3" key="1">
    <citation type="submission" date="2019-06" db="EMBL/GenBank/DDBJ databases">
        <title>Draft genomes of female and male turbot (Scophthalmus maximus).</title>
        <authorList>
            <person name="Xu H."/>
            <person name="Xu X.-W."/>
            <person name="Shao C."/>
            <person name="Chen S."/>
        </authorList>
    </citation>
    <scope>NUCLEOTIDE SEQUENCE [LARGE SCALE GENOMIC DNA]</scope>
    <source>
        <strain evidence="2">Ysfricsl-2016a</strain>
        <tissue evidence="2">Blood</tissue>
    </source>
</reference>
<evidence type="ECO:0000256" key="1">
    <source>
        <dbReference type="SAM" id="MobiDB-lite"/>
    </source>
</evidence>
<proteinExistence type="predicted"/>
<protein>
    <submittedName>
        <fullName evidence="2">Uncharacterized protein</fullName>
    </submittedName>
</protein>
<evidence type="ECO:0000313" key="2">
    <source>
        <dbReference type="EMBL" id="KAF0023799.1"/>
    </source>
</evidence>